<feature type="region of interest" description="Disordered" evidence="1">
    <location>
        <begin position="1"/>
        <end position="20"/>
    </location>
</feature>
<feature type="non-terminal residue" evidence="2">
    <location>
        <position position="1"/>
    </location>
</feature>
<protein>
    <submittedName>
        <fullName evidence="2">Uncharacterized protein</fullName>
    </submittedName>
</protein>
<reference evidence="3" key="1">
    <citation type="submission" date="2016-06" db="EMBL/GenBank/DDBJ databases">
        <title>Parallel loss of symbiosis genes in relatives of nitrogen-fixing non-legume Parasponia.</title>
        <authorList>
            <person name="Van Velzen R."/>
            <person name="Holmer R."/>
            <person name="Bu F."/>
            <person name="Rutten L."/>
            <person name="Van Zeijl A."/>
            <person name="Liu W."/>
            <person name="Santuari L."/>
            <person name="Cao Q."/>
            <person name="Sharma T."/>
            <person name="Shen D."/>
            <person name="Roswanjaya Y."/>
            <person name="Wardhani T."/>
            <person name="Kalhor M.S."/>
            <person name="Jansen J."/>
            <person name="Van den Hoogen J."/>
            <person name="Gungor B."/>
            <person name="Hartog M."/>
            <person name="Hontelez J."/>
            <person name="Verver J."/>
            <person name="Yang W.-C."/>
            <person name="Schijlen E."/>
            <person name="Repin R."/>
            <person name="Schilthuizen M."/>
            <person name="Schranz E."/>
            <person name="Heidstra R."/>
            <person name="Miyata K."/>
            <person name="Fedorova E."/>
            <person name="Kohlen W."/>
            <person name="Bisseling T."/>
            <person name="Smit S."/>
            <person name="Geurts R."/>
        </authorList>
    </citation>
    <scope>NUCLEOTIDE SEQUENCE [LARGE SCALE GENOMIC DNA]</scope>
    <source>
        <strain evidence="3">cv. RG33-2</strain>
    </source>
</reference>
<proteinExistence type="predicted"/>
<dbReference type="InParanoid" id="A0A2P5DGZ8"/>
<gene>
    <name evidence="2" type="ORF">TorRG33x02_251480</name>
</gene>
<dbReference type="Proteomes" id="UP000237000">
    <property type="component" value="Unassembled WGS sequence"/>
</dbReference>
<organism evidence="2 3">
    <name type="scientific">Trema orientale</name>
    <name type="common">Charcoal tree</name>
    <name type="synonym">Celtis orientalis</name>
    <dbReference type="NCBI Taxonomy" id="63057"/>
    <lineage>
        <taxon>Eukaryota</taxon>
        <taxon>Viridiplantae</taxon>
        <taxon>Streptophyta</taxon>
        <taxon>Embryophyta</taxon>
        <taxon>Tracheophyta</taxon>
        <taxon>Spermatophyta</taxon>
        <taxon>Magnoliopsida</taxon>
        <taxon>eudicotyledons</taxon>
        <taxon>Gunneridae</taxon>
        <taxon>Pentapetalae</taxon>
        <taxon>rosids</taxon>
        <taxon>fabids</taxon>
        <taxon>Rosales</taxon>
        <taxon>Cannabaceae</taxon>
        <taxon>Trema</taxon>
    </lineage>
</organism>
<evidence type="ECO:0000313" key="2">
    <source>
        <dbReference type="EMBL" id="PON72571.1"/>
    </source>
</evidence>
<dbReference type="EMBL" id="JXTC01000271">
    <property type="protein sequence ID" value="PON72571.1"/>
    <property type="molecule type" value="Genomic_DNA"/>
</dbReference>
<sequence>PPLTHRLPKQLTSNELDSPTLGRSQLPNSFLLHLHRWIRSTWQPPTDVNRRWDVFGAGLLERGMLFTYNVGTS</sequence>
<feature type="compositionally biased region" description="Polar residues" evidence="1">
    <location>
        <begin position="10"/>
        <end position="20"/>
    </location>
</feature>
<name>A0A2P5DGZ8_TREOI</name>
<keyword evidence="3" id="KW-1185">Reference proteome</keyword>
<evidence type="ECO:0000313" key="3">
    <source>
        <dbReference type="Proteomes" id="UP000237000"/>
    </source>
</evidence>
<dbReference type="AlphaFoldDB" id="A0A2P5DGZ8"/>
<evidence type="ECO:0000256" key="1">
    <source>
        <dbReference type="SAM" id="MobiDB-lite"/>
    </source>
</evidence>
<accession>A0A2P5DGZ8</accession>
<comment type="caution">
    <text evidence="2">The sequence shown here is derived from an EMBL/GenBank/DDBJ whole genome shotgun (WGS) entry which is preliminary data.</text>
</comment>